<evidence type="ECO:0000259" key="1">
    <source>
        <dbReference type="PROSITE" id="PS50835"/>
    </source>
</evidence>
<dbReference type="Proteomes" id="UP001217089">
    <property type="component" value="Unassembled WGS sequence"/>
</dbReference>
<gene>
    <name evidence="2" type="ORF">KUTeg_014743</name>
</gene>
<evidence type="ECO:0000313" key="3">
    <source>
        <dbReference type="Proteomes" id="UP001217089"/>
    </source>
</evidence>
<accession>A0ABQ9EWR0</accession>
<dbReference type="EMBL" id="JARBDR010000752">
    <property type="protein sequence ID" value="KAJ8307693.1"/>
    <property type="molecule type" value="Genomic_DNA"/>
</dbReference>
<dbReference type="SUPFAM" id="SSF48726">
    <property type="entry name" value="Immunoglobulin"/>
    <property type="match status" value="1"/>
</dbReference>
<organism evidence="2 3">
    <name type="scientific">Tegillarca granosa</name>
    <name type="common">Malaysian cockle</name>
    <name type="synonym">Anadara granosa</name>
    <dbReference type="NCBI Taxonomy" id="220873"/>
    <lineage>
        <taxon>Eukaryota</taxon>
        <taxon>Metazoa</taxon>
        <taxon>Spiralia</taxon>
        <taxon>Lophotrochozoa</taxon>
        <taxon>Mollusca</taxon>
        <taxon>Bivalvia</taxon>
        <taxon>Autobranchia</taxon>
        <taxon>Pteriomorphia</taxon>
        <taxon>Arcoida</taxon>
        <taxon>Arcoidea</taxon>
        <taxon>Arcidae</taxon>
        <taxon>Tegillarca</taxon>
    </lineage>
</organism>
<sequence length="304" mass="33300">MSETKAILDIYTGIEKTIQGSNQFVAPDQPYILTCTFASNVISSKHIKKNYTIIATLQIGLNNTCYNVLNTGPVVCDSSVCFCSQGKDIFTARWSFASINEPVISCVCQEGTSSSPTLILKKAGDIYEELCVRFMNLTVSLVRLNGVFGSQKDTYDGQIISLTCVRRLSRPCSYIQWYIGNDNYTINSTSTVTNGQDELTSVTNRLNPNAQIKDVGDSLSVTDSTPVTLQCEVEGGIPLSVISWDCFCGVATNESKSGIARSIITFTASRSFNGKFCICKANHPASVIKYDSVQIIVTWLMRIN</sequence>
<dbReference type="InterPro" id="IPR007110">
    <property type="entry name" value="Ig-like_dom"/>
</dbReference>
<protein>
    <recommendedName>
        <fullName evidence="1">Ig-like domain-containing protein</fullName>
    </recommendedName>
</protein>
<evidence type="ECO:0000313" key="2">
    <source>
        <dbReference type="EMBL" id="KAJ8307693.1"/>
    </source>
</evidence>
<keyword evidence="3" id="KW-1185">Reference proteome</keyword>
<name>A0ABQ9EWR0_TEGGR</name>
<reference evidence="2 3" key="1">
    <citation type="submission" date="2022-12" db="EMBL/GenBank/DDBJ databases">
        <title>Chromosome-level genome of Tegillarca granosa.</title>
        <authorList>
            <person name="Kim J."/>
        </authorList>
    </citation>
    <scope>NUCLEOTIDE SEQUENCE [LARGE SCALE GENOMIC DNA]</scope>
    <source>
        <strain evidence="2">Teg-2019</strain>
        <tissue evidence="2">Adductor muscle</tissue>
    </source>
</reference>
<proteinExistence type="predicted"/>
<dbReference type="InterPro" id="IPR013783">
    <property type="entry name" value="Ig-like_fold"/>
</dbReference>
<dbReference type="InterPro" id="IPR036179">
    <property type="entry name" value="Ig-like_dom_sf"/>
</dbReference>
<comment type="caution">
    <text evidence="2">The sequence shown here is derived from an EMBL/GenBank/DDBJ whole genome shotgun (WGS) entry which is preliminary data.</text>
</comment>
<feature type="domain" description="Ig-like" evidence="1">
    <location>
        <begin position="208"/>
        <end position="244"/>
    </location>
</feature>
<dbReference type="PROSITE" id="PS50835">
    <property type="entry name" value="IG_LIKE"/>
    <property type="match status" value="1"/>
</dbReference>
<dbReference type="Gene3D" id="2.60.40.10">
    <property type="entry name" value="Immunoglobulins"/>
    <property type="match status" value="1"/>
</dbReference>